<gene>
    <name evidence="1" type="ORF">R53530_LOCUS1591</name>
</gene>
<dbReference type="RefSeq" id="WP_271807715.1">
    <property type="nucleotide sequence ID" value="NZ_CAMXCM010000004.1"/>
</dbReference>
<organism evidence="1 2">
    <name type="scientific">Commensalibacter communis</name>
    <dbReference type="NCBI Taxonomy" id="2972786"/>
    <lineage>
        <taxon>Bacteria</taxon>
        <taxon>Pseudomonadati</taxon>
        <taxon>Pseudomonadota</taxon>
        <taxon>Alphaproteobacteria</taxon>
        <taxon>Acetobacterales</taxon>
        <taxon>Acetobacteraceae</taxon>
    </lineage>
</organism>
<dbReference type="Proteomes" id="UP001154255">
    <property type="component" value="Unassembled WGS sequence"/>
</dbReference>
<reference evidence="1" key="1">
    <citation type="submission" date="2022-10" db="EMBL/GenBank/DDBJ databases">
        <authorList>
            <person name="Botero Cardona J."/>
        </authorList>
    </citation>
    <scope>NUCLEOTIDE SEQUENCE</scope>
    <source>
        <strain evidence="1">LMG 31819</strain>
    </source>
</reference>
<sequence length="284" mass="32305">NKGTFDFLHLDFQPPFTPERYIEAIQTCEQAGASVIVIDSASHEWNGEGGVTETAEQNALSRATNKKGEIDYNTLNAVKLLSWAEPKKQHKRMMAKLTQVKCHIIFCLRAEEKVKMIFKNGKQTIEPIGFQPICEKNFMFEMTASITMTPIKPGCPDYKLDKKLNNDMQSIFTNGNLVTIEHGRRLKQWAETGETIIPTVQTVRETPNVKPEKSQLEQNYERLANTLSQVKDRTQLEKITGHKATINLRKELAEKEPIWAGIIDTLIEQALREFDNEEAQVNAS</sequence>
<dbReference type="EMBL" id="CAMXCM010000004">
    <property type="protein sequence ID" value="CAI3947089.1"/>
    <property type="molecule type" value="Genomic_DNA"/>
</dbReference>
<feature type="non-terminal residue" evidence="1">
    <location>
        <position position="1"/>
    </location>
</feature>
<comment type="caution">
    <text evidence="1">The sequence shown here is derived from an EMBL/GenBank/DDBJ whole genome shotgun (WGS) entry which is preliminary data.</text>
</comment>
<accession>A0A9W4TQJ1</accession>
<evidence type="ECO:0000313" key="2">
    <source>
        <dbReference type="Proteomes" id="UP001154255"/>
    </source>
</evidence>
<name>A0A9W4TQJ1_9PROT</name>
<proteinExistence type="predicted"/>
<protein>
    <submittedName>
        <fullName evidence="1">RecA/RadA recombinase (RecA)</fullName>
    </submittedName>
</protein>
<dbReference type="AlphaFoldDB" id="A0A9W4TQJ1"/>
<evidence type="ECO:0000313" key="1">
    <source>
        <dbReference type="EMBL" id="CAI3947089.1"/>
    </source>
</evidence>